<sequence length="83" mass="9071">MAYSGLFRASGGFDFITLRHRGGATEIVYDDGALHRRVWRVQGEATDGALSEALARAHREVNVVPALYAELRKRSISIEAIAG</sequence>
<organism evidence="1 2">
    <name type="scientific">Rhodobacter lacus</name>
    <dbReference type="NCBI Taxonomy" id="1641972"/>
    <lineage>
        <taxon>Bacteria</taxon>
        <taxon>Pseudomonadati</taxon>
        <taxon>Pseudomonadota</taxon>
        <taxon>Alphaproteobacteria</taxon>
        <taxon>Rhodobacterales</taxon>
        <taxon>Rhodobacter group</taxon>
        <taxon>Rhodobacter</taxon>
    </lineage>
</organism>
<gene>
    <name evidence="1" type="ORF">ACFSM0_14620</name>
</gene>
<proteinExistence type="predicted"/>
<dbReference type="Proteomes" id="UP001597413">
    <property type="component" value="Unassembled WGS sequence"/>
</dbReference>
<dbReference type="EMBL" id="JBHUIX010000013">
    <property type="protein sequence ID" value="MFD2175326.1"/>
    <property type="molecule type" value="Genomic_DNA"/>
</dbReference>
<dbReference type="RefSeq" id="WP_377391856.1">
    <property type="nucleotide sequence ID" value="NZ_JBHUIX010000013.1"/>
</dbReference>
<name>A0ABW5ABX0_9RHOB</name>
<protein>
    <submittedName>
        <fullName evidence="1">Uncharacterized protein</fullName>
    </submittedName>
</protein>
<accession>A0ABW5ABX0</accession>
<reference evidence="2" key="1">
    <citation type="journal article" date="2019" name="Int. J. Syst. Evol. Microbiol.">
        <title>The Global Catalogue of Microorganisms (GCM) 10K type strain sequencing project: providing services to taxonomists for standard genome sequencing and annotation.</title>
        <authorList>
            <consortium name="The Broad Institute Genomics Platform"/>
            <consortium name="The Broad Institute Genome Sequencing Center for Infectious Disease"/>
            <person name="Wu L."/>
            <person name="Ma J."/>
        </authorList>
    </citation>
    <scope>NUCLEOTIDE SEQUENCE [LARGE SCALE GENOMIC DNA]</scope>
    <source>
        <strain evidence="2">CCUG 55131</strain>
    </source>
</reference>
<comment type="caution">
    <text evidence="1">The sequence shown here is derived from an EMBL/GenBank/DDBJ whole genome shotgun (WGS) entry which is preliminary data.</text>
</comment>
<evidence type="ECO:0000313" key="1">
    <source>
        <dbReference type="EMBL" id="MFD2175326.1"/>
    </source>
</evidence>
<evidence type="ECO:0000313" key="2">
    <source>
        <dbReference type="Proteomes" id="UP001597413"/>
    </source>
</evidence>
<keyword evidence="2" id="KW-1185">Reference proteome</keyword>